<evidence type="ECO:0000313" key="2">
    <source>
        <dbReference type="Proteomes" id="UP000285757"/>
    </source>
</evidence>
<dbReference type="InterPro" id="IPR022385">
    <property type="entry name" value="Rhs_assc_core"/>
</dbReference>
<dbReference type="Proteomes" id="UP000285757">
    <property type="component" value="Unassembled WGS sequence"/>
</dbReference>
<dbReference type="Gene3D" id="2.180.10.10">
    <property type="entry name" value="RHS repeat-associated core"/>
    <property type="match status" value="1"/>
</dbReference>
<sequence>MSAALDWRTPSIGVHDGRHLPVSQIAYLRTHAEVPATVLISRQHHNAAGHLVKQWDPRLATPNLTAVYSLGGEVLMSDSVDAGWRLNLPGLAGEPLERWDERGSHWRTTFDNQIRAVAVEENGVADVDVLTYADVNADAGHNLRGKLWKQKDAAGELQMETFALTGQPLKETRTFLGGAGFTSQRVFSPLGAVLGQTDAGGHRQTSHYGLAGHLKQLKLQVKGAPESIDVLLDTQYNAAEQITEQLDGNGVCSRWTYDSASGRLHTQSSQKGSEPALQDFEYFYDPVGNITRIKDHAFVAVYFANQRVDGQRDFGYDSLYRLISASGYNDATPPGIPGLPMPSDKKNRLNYTETYHYDLGDNLIKTVHVRAGANHTLEMAIDPTSNRGVRWKPGDPPPEFDKLFDLHGNQLNIQPGQSLTWNVRDELMRVTLIARGGGRDDAEHYLYSQGARVFKRHETFTATAEHFHQVRYLPGLEIRSKDNGEELHVISVGNARCLHWVTGQPAEIPNNQLRYNLEDHLGSCTMELDQNARVISQEGYYPFGATAWMAADSDIEVSYKFTRYSGKEMDVSGLYYYGARYYAPWLQRWVSADPAGDVDGLNLYGFVGNNPMRYVDTQGNARAEGVIMLYSEFISAVHANSTQLLGQLSSIFHPEDITRDLLVNLVGEVGKGIVGYEAGGLGVSLFSDMLPGLSEAQAFVSAPGLIGGNIGGDVGGEFANSIADNLGLTFGALIPQTSQMSVSAIDQSLGIMDAVKEIRSWKDLKSELIHPGLNAVFNPSFMMNRVIGSVISIIPGALNMFARAIEVEDIKNRLDPVKIQKIESMLSEWKAAVEQRSAWAENAFDALGTDVISPGTVLPNVNYMTSKETLAPIHRSALRQQNQAVMANIARAQAGLAWYKEMGTTDNQFLLRQARANMKKAA</sequence>
<dbReference type="EMBL" id="MOBU01000003">
    <property type="protein sequence ID" value="RON71299.1"/>
    <property type="molecule type" value="Genomic_DNA"/>
</dbReference>
<protein>
    <submittedName>
        <fullName evidence="1">Toxin</fullName>
    </submittedName>
</protein>
<dbReference type="PANTHER" id="PTHR32305:SF15">
    <property type="entry name" value="PROTEIN RHSA-RELATED"/>
    <property type="match status" value="1"/>
</dbReference>
<gene>
    <name evidence="1" type="ORF">BK671_03800</name>
</gene>
<dbReference type="RefSeq" id="WP_123530043.1">
    <property type="nucleotide sequence ID" value="NZ_MOBU01000003.1"/>
</dbReference>
<dbReference type="AlphaFoldDB" id="A0A423LSL3"/>
<reference evidence="1 2" key="1">
    <citation type="submission" date="2016-10" db="EMBL/GenBank/DDBJ databases">
        <title>Comparative genome analysis of multiple Pseudomonas spp. focuses on biocontrol and plant growth promoting traits.</title>
        <authorList>
            <person name="Tao X.-Y."/>
            <person name="Taylor C.G."/>
        </authorList>
    </citation>
    <scope>NUCLEOTIDE SEQUENCE [LARGE SCALE GENOMIC DNA]</scope>
    <source>
        <strain evidence="1 2">24D3</strain>
    </source>
</reference>
<dbReference type="NCBIfam" id="TIGR03696">
    <property type="entry name" value="Rhs_assc_core"/>
    <property type="match status" value="1"/>
</dbReference>
<comment type="caution">
    <text evidence="1">The sequence shown here is derived from an EMBL/GenBank/DDBJ whole genome shotgun (WGS) entry which is preliminary data.</text>
</comment>
<proteinExistence type="predicted"/>
<dbReference type="PANTHER" id="PTHR32305">
    <property type="match status" value="1"/>
</dbReference>
<evidence type="ECO:0000313" key="1">
    <source>
        <dbReference type="EMBL" id="RON71299.1"/>
    </source>
</evidence>
<organism evidence="1 2">
    <name type="scientific">Pseudomonas fluorescens</name>
    <dbReference type="NCBI Taxonomy" id="294"/>
    <lineage>
        <taxon>Bacteria</taxon>
        <taxon>Pseudomonadati</taxon>
        <taxon>Pseudomonadota</taxon>
        <taxon>Gammaproteobacteria</taxon>
        <taxon>Pseudomonadales</taxon>
        <taxon>Pseudomonadaceae</taxon>
        <taxon>Pseudomonas</taxon>
    </lineage>
</organism>
<accession>A0A423LSL3</accession>
<name>A0A423LSL3_PSEFL</name>
<dbReference type="InterPro" id="IPR050708">
    <property type="entry name" value="T6SS_VgrG/RHS"/>
</dbReference>